<feature type="region of interest" description="Disordered" evidence="1">
    <location>
        <begin position="1"/>
        <end position="23"/>
    </location>
</feature>
<dbReference type="KEGG" id="soy:115888841"/>
<evidence type="ECO:0000256" key="1">
    <source>
        <dbReference type="SAM" id="MobiDB-lite"/>
    </source>
</evidence>
<dbReference type="InterPro" id="IPR012337">
    <property type="entry name" value="RNaseH-like_sf"/>
</dbReference>
<reference evidence="4 5" key="1">
    <citation type="submission" date="2025-04" db="UniProtKB">
        <authorList>
            <consortium name="RefSeq"/>
        </authorList>
    </citation>
    <scope>IDENTIFICATION</scope>
    <source>
        <tissue evidence="4 5">Gonads</tissue>
    </source>
</reference>
<name>A0A6J2YKK8_SITOR</name>
<evidence type="ECO:0000313" key="3">
    <source>
        <dbReference type="Proteomes" id="UP000504635"/>
    </source>
</evidence>
<feature type="compositionally biased region" description="Acidic residues" evidence="1">
    <location>
        <begin position="1"/>
        <end position="11"/>
    </location>
</feature>
<dbReference type="RefSeq" id="XP_030764550.1">
    <property type="nucleotide sequence ID" value="XM_030908690.1"/>
</dbReference>
<dbReference type="OrthoDB" id="6783358at2759"/>
<dbReference type="GO" id="GO:0046983">
    <property type="term" value="F:protein dimerization activity"/>
    <property type="evidence" value="ECO:0007669"/>
    <property type="project" value="InterPro"/>
</dbReference>
<dbReference type="PANTHER" id="PTHR37162">
    <property type="entry name" value="HAT FAMILY DIMERISATION DOMAINCONTAINING PROTEIN-RELATED"/>
    <property type="match status" value="1"/>
</dbReference>
<accession>A0A6J2YKK8</accession>
<dbReference type="RefSeq" id="XP_030756273.1">
    <property type="nucleotide sequence ID" value="XM_030900413.1"/>
</dbReference>
<organism evidence="3 6">
    <name type="scientific">Sitophilus oryzae</name>
    <name type="common">Rice weevil</name>
    <name type="synonym">Curculio oryzae</name>
    <dbReference type="NCBI Taxonomy" id="7048"/>
    <lineage>
        <taxon>Eukaryota</taxon>
        <taxon>Metazoa</taxon>
        <taxon>Ecdysozoa</taxon>
        <taxon>Arthropoda</taxon>
        <taxon>Hexapoda</taxon>
        <taxon>Insecta</taxon>
        <taxon>Pterygota</taxon>
        <taxon>Neoptera</taxon>
        <taxon>Endopterygota</taxon>
        <taxon>Coleoptera</taxon>
        <taxon>Polyphaga</taxon>
        <taxon>Cucujiformia</taxon>
        <taxon>Curculionidae</taxon>
        <taxon>Dryophthorinae</taxon>
        <taxon>Sitophilus</taxon>
    </lineage>
</organism>
<dbReference type="InterPro" id="IPR008906">
    <property type="entry name" value="HATC_C_dom"/>
</dbReference>
<evidence type="ECO:0000313" key="5">
    <source>
        <dbReference type="RefSeq" id="XP_030764550.1"/>
    </source>
</evidence>
<keyword evidence="3" id="KW-1185">Reference proteome</keyword>
<protein>
    <submittedName>
        <fullName evidence="4">Uncharacterized protein LOC115882366</fullName>
    </submittedName>
    <submittedName>
        <fullName evidence="5">Uncharacterized protein LOC115888832</fullName>
    </submittedName>
    <submittedName>
        <fullName evidence="6">Uncharacterized protein LOC115888841</fullName>
    </submittedName>
</protein>
<dbReference type="PANTHER" id="PTHR37162:SF1">
    <property type="entry name" value="BED-TYPE DOMAIN-CONTAINING PROTEIN"/>
    <property type="match status" value="1"/>
</dbReference>
<gene>
    <name evidence="6" type="primary">LOC115888841</name>
    <name evidence="4" type="synonym">LOC115882366</name>
    <name evidence="5" type="synonym">LOC115888832</name>
</gene>
<dbReference type="Proteomes" id="UP000504635">
    <property type="component" value="Unplaced"/>
</dbReference>
<evidence type="ECO:0000259" key="2">
    <source>
        <dbReference type="Pfam" id="PF05699"/>
    </source>
</evidence>
<evidence type="ECO:0000313" key="6">
    <source>
        <dbReference type="RefSeq" id="XP_030764558.1"/>
    </source>
</evidence>
<dbReference type="SUPFAM" id="SSF53098">
    <property type="entry name" value="Ribonuclease H-like"/>
    <property type="match status" value="1"/>
</dbReference>
<sequence length="670" mass="77498">MSSDEYDDSDLESPGPSKRQKVRYQQKYNIRWEQKFSWISESSKGKTLFYCKCCRDDYVGGVTEATRHEQSKKHQTKLKSSKTQRSASSFFSVNSDHDNQVQTGEIRIAAFIAEHNLPIVVADHIPQLIQSICPDSKIAKSICCGKTKCTGIIKNVLGNYKFTEVVNLLQKQKFSLLVDESTDKGTTKHLALVVRLLQTNITVDLFLTLIPIIDASSLHLYQAIKKFFNDQNIPYSQNMIGFAADGANVMMGGNQSVAKYITDEIPNIFILKCSCHSFALCASYACKKLPESVETLVREVYKYFKYSTKKAGHFKEFQVFCNNKPHKMLQPSQTRWLSLVAVVKRVLEQWDALKLFFQNEVIEDPRNELAKLINEKMQNIFCKLYLQFLDFILPYATDLNKEMQSEKPKICKLYCSIETVYKVVLQFFIKDAVYEKNRDVFYKIDIYNPHNLKSIDDVDLGATVMVYILRHPDVPTSELNKFKLSCLAFYQELMQQISDRFPFENNKLKYLSSLIPTNIKNKKNMSFAALINHFPIVGENNVNELDREWKKLLNMSESELDFTDDFEQFWINVSLLKNNNDEMMFPLLVKLVNHIRILPHSTATVERIFSAINLNKTKTRSSLNTDTLCGMLHTKSFFKNANEVCHNFPIEKELLKNAKKWKNVERDIDD</sequence>
<dbReference type="AlphaFoldDB" id="A0A6J2YKK8"/>
<dbReference type="KEGG" id="soy:115882366"/>
<evidence type="ECO:0000313" key="4">
    <source>
        <dbReference type="RefSeq" id="XP_030756273.1"/>
    </source>
</evidence>
<proteinExistence type="predicted"/>
<feature type="domain" description="HAT C-terminal dimerisation" evidence="2">
    <location>
        <begin position="577"/>
        <end position="635"/>
    </location>
</feature>
<dbReference type="RefSeq" id="XP_030764558.1">
    <property type="nucleotide sequence ID" value="XM_030908698.1"/>
</dbReference>
<dbReference type="KEGG" id="soy:115888832"/>
<dbReference type="GeneID" id="115888841"/>
<dbReference type="Pfam" id="PF05699">
    <property type="entry name" value="Dimer_Tnp_hAT"/>
    <property type="match status" value="1"/>
</dbReference>